<dbReference type="InterPro" id="IPR050344">
    <property type="entry name" value="Peptidase_M1_aminopeptidases"/>
</dbReference>
<evidence type="ECO:0000313" key="5">
    <source>
        <dbReference type="Proteomes" id="UP001597201"/>
    </source>
</evidence>
<dbReference type="PANTHER" id="PTHR11533:SF174">
    <property type="entry name" value="PUROMYCIN-SENSITIVE AMINOPEPTIDASE-RELATED"/>
    <property type="match status" value="1"/>
</dbReference>
<dbReference type="GO" id="GO:0004177">
    <property type="term" value="F:aminopeptidase activity"/>
    <property type="evidence" value="ECO:0007669"/>
    <property type="project" value="UniProtKB-KW"/>
</dbReference>
<dbReference type="InterPro" id="IPR027268">
    <property type="entry name" value="Peptidase_M4/M1_CTD_sf"/>
</dbReference>
<feature type="signal peptide" evidence="2">
    <location>
        <begin position="1"/>
        <end position="20"/>
    </location>
</feature>
<keyword evidence="2" id="KW-0732">Signal</keyword>
<keyword evidence="4" id="KW-0645">Protease</keyword>
<feature type="compositionally biased region" description="Polar residues" evidence="1">
    <location>
        <begin position="729"/>
        <end position="740"/>
    </location>
</feature>
<evidence type="ECO:0000256" key="1">
    <source>
        <dbReference type="SAM" id="MobiDB-lite"/>
    </source>
</evidence>
<dbReference type="EC" id="3.4.11.-" evidence="4"/>
<keyword evidence="5" id="KW-1185">Reference proteome</keyword>
<organism evidence="4 5">
    <name type="scientific">Namhaeicola litoreus</name>
    <dbReference type="NCBI Taxonomy" id="1052145"/>
    <lineage>
        <taxon>Bacteria</taxon>
        <taxon>Pseudomonadati</taxon>
        <taxon>Bacteroidota</taxon>
        <taxon>Flavobacteriia</taxon>
        <taxon>Flavobacteriales</taxon>
        <taxon>Flavobacteriaceae</taxon>
        <taxon>Namhaeicola</taxon>
    </lineage>
</organism>
<comment type="caution">
    <text evidence="4">The sequence shown here is derived from an EMBL/GenBank/DDBJ whole genome shotgun (WGS) entry which is preliminary data.</text>
</comment>
<feature type="domain" description="Peptidase M1 membrane alanine aminopeptidase" evidence="3">
    <location>
        <begin position="416"/>
        <end position="571"/>
    </location>
</feature>
<evidence type="ECO:0000256" key="2">
    <source>
        <dbReference type="SAM" id="SignalP"/>
    </source>
</evidence>
<keyword evidence="4" id="KW-0031">Aminopeptidase</keyword>
<dbReference type="SUPFAM" id="SSF55486">
    <property type="entry name" value="Metalloproteases ('zincins'), catalytic domain"/>
    <property type="match status" value="1"/>
</dbReference>
<dbReference type="EMBL" id="JBHTMY010000004">
    <property type="protein sequence ID" value="MFD1316875.1"/>
    <property type="molecule type" value="Genomic_DNA"/>
</dbReference>
<dbReference type="RefSeq" id="WP_377180346.1">
    <property type="nucleotide sequence ID" value="NZ_JBHTMY010000004.1"/>
</dbReference>
<dbReference type="CDD" id="cd09604">
    <property type="entry name" value="M1_APN_like"/>
    <property type="match status" value="1"/>
</dbReference>
<feature type="chain" id="PRO_5046440266" evidence="2">
    <location>
        <begin position="21"/>
        <end position="758"/>
    </location>
</feature>
<gene>
    <name evidence="4" type="ORF">ACFQ39_14710</name>
</gene>
<dbReference type="Proteomes" id="UP001597201">
    <property type="component" value="Unassembled WGS sequence"/>
</dbReference>
<keyword evidence="4" id="KW-0378">Hydrolase</keyword>
<reference evidence="5" key="1">
    <citation type="journal article" date="2019" name="Int. J. Syst. Evol. Microbiol.">
        <title>The Global Catalogue of Microorganisms (GCM) 10K type strain sequencing project: providing services to taxonomists for standard genome sequencing and annotation.</title>
        <authorList>
            <consortium name="The Broad Institute Genomics Platform"/>
            <consortium name="The Broad Institute Genome Sequencing Center for Infectious Disease"/>
            <person name="Wu L."/>
            <person name="Ma J."/>
        </authorList>
    </citation>
    <scope>NUCLEOTIDE SEQUENCE [LARGE SCALE GENOMIC DNA]</scope>
    <source>
        <strain evidence="5">CCUG 61485</strain>
    </source>
</reference>
<feature type="compositionally biased region" description="Basic and acidic residues" evidence="1">
    <location>
        <begin position="741"/>
        <end position="750"/>
    </location>
</feature>
<feature type="region of interest" description="Disordered" evidence="1">
    <location>
        <begin position="729"/>
        <end position="758"/>
    </location>
</feature>
<protein>
    <submittedName>
        <fullName evidence="4">M1 family metallopeptidase</fullName>
        <ecNumber evidence="4">3.4.11.-</ecNumber>
    </submittedName>
</protein>
<dbReference type="Pfam" id="PF01433">
    <property type="entry name" value="Peptidase_M1"/>
    <property type="match status" value="1"/>
</dbReference>
<dbReference type="Gene3D" id="1.10.390.10">
    <property type="entry name" value="Neutral Protease Domain 2"/>
    <property type="match status" value="1"/>
</dbReference>
<sequence length="758" mass="87713">MRKTLFLTLLSGILALSGFAQEEKPAAREQGHYNTSKFRQLYQELPTPNNYRTASGAPGHEYYQQQADYKMDIVLEDEKQRIYGEETITYHNNSPDDLDYLWVQLDQNIRAADAKTQDVKEGGPGVFYSPEKFTQSFLGKPFDGGFKIDYVQNMTGGKLPYTVNGTMMRVDLPTTLKPGANTSFKIKWWYNIPEHTVDRSRSGFEHFPKDGNNTYIIAQFFPRMAVYNDVEGWQTLQFLGTGEFALPFGNYEVNITTPADHILDGTGYVLNRKDMLTKEQWKRYEQAENSFDKPVVIVTQAEAEESEKSFAKKTKTWKLKADNVRDFAFASSRKYILDGQAVKVGNKKVMAISLYPKEGNPLWEEYSTRVVAHTVESYSKRMFDYPYHKAISVHAKQQGMEYPMICWNFGRPNEDGTYSERTRNGMIGVITHEVGHNWFPMIVNSDERQWGWMDEGLNTFAELLAEQEFEPGFPSRGFPKDVVRYMGGDQSRIAPIMTQHDNVYSSGSNAYSKPAAGLYMLREVILGHELFDKAFKTYAERWKFKHPTPADFFRTMEDASGTDLDWFWRGWFFTTDYTDIGVKEVNKYVVTDQPTERAKNMAARYGMKVEDFLPALFLINPDSEEYNKEMAKDVDPMKDYKFLSDFLNENYSAEERQSLKNTKFFYEIVFEKPGGLVMPILAEFTYADGTKEQKYYPAEIWRFNDKEIKKLVASDKEIVEINVDPNNLTADIDQSNNSWPKKQEETKFDQFQKNNVSQ</sequence>
<evidence type="ECO:0000313" key="4">
    <source>
        <dbReference type="EMBL" id="MFD1316875.1"/>
    </source>
</evidence>
<evidence type="ECO:0000259" key="3">
    <source>
        <dbReference type="Pfam" id="PF01433"/>
    </source>
</evidence>
<proteinExistence type="predicted"/>
<accession>A0ABW3Y5X5</accession>
<dbReference type="PANTHER" id="PTHR11533">
    <property type="entry name" value="PROTEASE M1 ZINC METALLOPROTEASE"/>
    <property type="match status" value="1"/>
</dbReference>
<name>A0ABW3Y5X5_9FLAO</name>
<dbReference type="InterPro" id="IPR014782">
    <property type="entry name" value="Peptidase_M1_dom"/>
</dbReference>